<reference evidence="4" key="2">
    <citation type="submission" date="2021-09" db="EMBL/GenBank/DDBJ databases">
        <authorList>
            <person name="Gilroy R."/>
        </authorList>
    </citation>
    <scope>NUCLEOTIDE SEQUENCE</scope>
    <source>
        <strain evidence="4">ChiSjej5B23-16112</strain>
    </source>
</reference>
<feature type="transmembrane region" description="Helical" evidence="2">
    <location>
        <begin position="31"/>
        <end position="53"/>
    </location>
</feature>
<dbReference type="Gene3D" id="3.90.70.10">
    <property type="entry name" value="Cysteine proteinases"/>
    <property type="match status" value="1"/>
</dbReference>
<feature type="region of interest" description="Disordered" evidence="1">
    <location>
        <begin position="1"/>
        <end position="25"/>
    </location>
</feature>
<dbReference type="Pfam" id="PF13529">
    <property type="entry name" value="Peptidase_C39_2"/>
    <property type="match status" value="1"/>
</dbReference>
<feature type="domain" description="Peptidase C39-like" evidence="3">
    <location>
        <begin position="147"/>
        <end position="278"/>
    </location>
</feature>
<protein>
    <submittedName>
        <fullName evidence="4">C39 family peptidase</fullName>
    </submittedName>
</protein>
<evidence type="ECO:0000313" key="5">
    <source>
        <dbReference type="Proteomes" id="UP000769156"/>
    </source>
</evidence>
<dbReference type="EMBL" id="DYVY01000162">
    <property type="protein sequence ID" value="HJF95079.1"/>
    <property type="molecule type" value="Genomic_DNA"/>
</dbReference>
<evidence type="ECO:0000256" key="2">
    <source>
        <dbReference type="SAM" id="Phobius"/>
    </source>
</evidence>
<dbReference type="PANTHER" id="PTHR40524">
    <property type="entry name" value="PEPTIDASE_C39_2 DOMAIN-CONTAINING PROTEIN"/>
    <property type="match status" value="1"/>
</dbReference>
<name>A0A921LF92_9FIRM</name>
<comment type="caution">
    <text evidence="4">The sequence shown here is derived from an EMBL/GenBank/DDBJ whole genome shotgun (WGS) entry which is preliminary data.</text>
</comment>
<dbReference type="PANTHER" id="PTHR40524:SF1">
    <property type="entry name" value="PEPTIDASE C39-LIKE DOMAIN-CONTAINING PROTEIN"/>
    <property type="match status" value="1"/>
</dbReference>
<dbReference type="AlphaFoldDB" id="A0A921LF92"/>
<sequence length="306" mass="34229">MIHIWKDKKRKSADGSRGLKEQRDRRKTQRLILGTAVLILVAGIAGGFAMHYAEQQRIQEEARQREEERQKEQEARKEQEQQLTPEEKKAQEIAAVKEQARAEGCPEEIIGLIDQNEETLDFVRNYAENKDKPVPETVETSTGNGAIPHFLQWDERWGYSSYGTSTIASSGCGPTCMSMVIVGLTGDTTATPYRLAKYSEENGFIDGENNTYWAFLDSAARQWGLTCQEGMMDEGTLAAELQAGHPVICSMLPGDFTDGGHFIVLTGYENGQVTVNDPFSISNTEKTWNYSDISGQIKEMWTVSRG</sequence>
<evidence type="ECO:0000259" key="3">
    <source>
        <dbReference type="Pfam" id="PF13529"/>
    </source>
</evidence>
<keyword evidence="2" id="KW-0812">Transmembrane</keyword>
<keyword evidence="2" id="KW-1133">Transmembrane helix</keyword>
<proteinExistence type="predicted"/>
<dbReference type="InterPro" id="IPR039564">
    <property type="entry name" value="Peptidase_C39-like"/>
</dbReference>
<feature type="region of interest" description="Disordered" evidence="1">
    <location>
        <begin position="59"/>
        <end position="89"/>
    </location>
</feature>
<gene>
    <name evidence="4" type="ORF">K8V82_09885</name>
</gene>
<feature type="compositionally biased region" description="Basic residues" evidence="1">
    <location>
        <begin position="1"/>
        <end position="11"/>
    </location>
</feature>
<dbReference type="Proteomes" id="UP000769156">
    <property type="component" value="Unassembled WGS sequence"/>
</dbReference>
<feature type="compositionally biased region" description="Basic and acidic residues" evidence="1">
    <location>
        <begin position="12"/>
        <end position="24"/>
    </location>
</feature>
<evidence type="ECO:0000313" key="4">
    <source>
        <dbReference type="EMBL" id="HJF95079.1"/>
    </source>
</evidence>
<evidence type="ECO:0000256" key="1">
    <source>
        <dbReference type="SAM" id="MobiDB-lite"/>
    </source>
</evidence>
<organism evidence="4 5">
    <name type="scientific">Lachnoclostridium phocaeense</name>
    <dbReference type="NCBI Taxonomy" id="1871021"/>
    <lineage>
        <taxon>Bacteria</taxon>
        <taxon>Bacillati</taxon>
        <taxon>Bacillota</taxon>
        <taxon>Clostridia</taxon>
        <taxon>Lachnospirales</taxon>
        <taxon>Lachnospiraceae</taxon>
    </lineage>
</organism>
<reference evidence="4" key="1">
    <citation type="journal article" date="2021" name="PeerJ">
        <title>Extensive microbial diversity within the chicken gut microbiome revealed by metagenomics and culture.</title>
        <authorList>
            <person name="Gilroy R."/>
            <person name="Ravi A."/>
            <person name="Getino M."/>
            <person name="Pursley I."/>
            <person name="Horton D.L."/>
            <person name="Alikhan N.F."/>
            <person name="Baker D."/>
            <person name="Gharbi K."/>
            <person name="Hall N."/>
            <person name="Watson M."/>
            <person name="Adriaenssens E.M."/>
            <person name="Foster-Nyarko E."/>
            <person name="Jarju S."/>
            <person name="Secka A."/>
            <person name="Antonio M."/>
            <person name="Oren A."/>
            <person name="Chaudhuri R.R."/>
            <person name="La Ragione R."/>
            <person name="Hildebrand F."/>
            <person name="Pallen M.J."/>
        </authorList>
    </citation>
    <scope>NUCLEOTIDE SEQUENCE</scope>
    <source>
        <strain evidence="4">ChiSjej5B23-16112</strain>
    </source>
</reference>
<accession>A0A921LF92</accession>
<keyword evidence="2" id="KW-0472">Membrane</keyword>